<feature type="non-terminal residue" evidence="9">
    <location>
        <position position="163"/>
    </location>
</feature>
<dbReference type="InterPro" id="IPR036397">
    <property type="entry name" value="RNaseH_sf"/>
</dbReference>
<comment type="similarity">
    <text evidence="2">Belongs to the RNase H family.</text>
</comment>
<dbReference type="Pfam" id="PF00075">
    <property type="entry name" value="RNase_H"/>
    <property type="match status" value="1"/>
</dbReference>
<feature type="non-terminal residue" evidence="9">
    <location>
        <position position="1"/>
    </location>
</feature>
<dbReference type="AlphaFoldDB" id="A0A1B6HC56"/>
<evidence type="ECO:0000256" key="2">
    <source>
        <dbReference type="ARBA" id="ARBA00005300"/>
    </source>
</evidence>
<reference evidence="9" key="1">
    <citation type="submission" date="2015-11" db="EMBL/GenBank/DDBJ databases">
        <title>De novo transcriptome assembly of four potential Pierce s Disease insect vectors from Arizona vineyards.</title>
        <authorList>
            <person name="Tassone E.E."/>
        </authorList>
    </citation>
    <scope>NUCLEOTIDE SEQUENCE</scope>
</reference>
<dbReference type="CDD" id="cd09276">
    <property type="entry name" value="Rnase_HI_RT_non_LTR"/>
    <property type="match status" value="1"/>
</dbReference>
<dbReference type="SUPFAM" id="SSF53098">
    <property type="entry name" value="Ribonuclease H-like"/>
    <property type="match status" value="1"/>
</dbReference>
<dbReference type="PROSITE" id="PS50879">
    <property type="entry name" value="RNASE_H_1"/>
    <property type="match status" value="1"/>
</dbReference>
<sequence>DNENYSKKTCNAAVIHQGINRMFVTKYKDCLAVFTDGSKCNENVGAAVYIPSLQIEHKFKLSQYMSSYSAEIYAIYLAVEFVLPLNEVSIVICTDSLSAIMALENCSKGHKENGIIMMIFKLLVETQKRIYIQWIPGHIGIHYNERVDKLAKEAANDGVETQY</sequence>
<comment type="catalytic activity">
    <reaction evidence="1">
        <text>Endonucleolytic cleavage to 5'-phosphomonoester.</text>
        <dbReference type="EC" id="3.1.26.4"/>
    </reaction>
</comment>
<evidence type="ECO:0000256" key="3">
    <source>
        <dbReference type="ARBA" id="ARBA00012180"/>
    </source>
</evidence>
<dbReference type="PANTHER" id="PTHR10642">
    <property type="entry name" value="RIBONUCLEASE H1"/>
    <property type="match status" value="1"/>
</dbReference>
<dbReference type="GO" id="GO:0003676">
    <property type="term" value="F:nucleic acid binding"/>
    <property type="evidence" value="ECO:0007669"/>
    <property type="project" value="InterPro"/>
</dbReference>
<evidence type="ECO:0000256" key="7">
    <source>
        <dbReference type="ARBA" id="ARBA00022801"/>
    </source>
</evidence>
<dbReference type="InterPro" id="IPR002156">
    <property type="entry name" value="RNaseH_domain"/>
</dbReference>
<keyword evidence="4" id="KW-0540">Nuclease</keyword>
<name>A0A1B6HC56_9HEMI</name>
<gene>
    <name evidence="9" type="ORF">g.57062</name>
</gene>
<protein>
    <recommendedName>
        <fullName evidence="3">ribonuclease H</fullName>
        <ecNumber evidence="3">3.1.26.4</ecNumber>
    </recommendedName>
</protein>
<evidence type="ECO:0000256" key="1">
    <source>
        <dbReference type="ARBA" id="ARBA00000077"/>
    </source>
</evidence>
<feature type="domain" description="RNase H type-1" evidence="8">
    <location>
        <begin position="27"/>
        <end position="156"/>
    </location>
</feature>
<accession>A0A1B6HC56</accession>
<dbReference type="GO" id="GO:0046872">
    <property type="term" value="F:metal ion binding"/>
    <property type="evidence" value="ECO:0007669"/>
    <property type="project" value="UniProtKB-KW"/>
</dbReference>
<dbReference type="InterPro" id="IPR050092">
    <property type="entry name" value="RNase_H"/>
</dbReference>
<keyword evidence="5" id="KW-0479">Metal-binding</keyword>
<dbReference type="GO" id="GO:0043137">
    <property type="term" value="P:DNA replication, removal of RNA primer"/>
    <property type="evidence" value="ECO:0007669"/>
    <property type="project" value="TreeGrafter"/>
</dbReference>
<proteinExistence type="inferred from homology"/>
<evidence type="ECO:0000256" key="4">
    <source>
        <dbReference type="ARBA" id="ARBA00022722"/>
    </source>
</evidence>
<dbReference type="InterPro" id="IPR012337">
    <property type="entry name" value="RNaseH-like_sf"/>
</dbReference>
<dbReference type="EC" id="3.1.26.4" evidence="3"/>
<keyword evidence="6" id="KW-0255">Endonuclease</keyword>
<dbReference type="PANTHER" id="PTHR10642:SF26">
    <property type="entry name" value="RIBONUCLEASE H1"/>
    <property type="match status" value="1"/>
</dbReference>
<dbReference type="GO" id="GO:0004523">
    <property type="term" value="F:RNA-DNA hybrid ribonuclease activity"/>
    <property type="evidence" value="ECO:0007669"/>
    <property type="project" value="UniProtKB-EC"/>
</dbReference>
<organism evidence="9">
    <name type="scientific">Homalodisca liturata</name>
    <dbReference type="NCBI Taxonomy" id="320908"/>
    <lineage>
        <taxon>Eukaryota</taxon>
        <taxon>Metazoa</taxon>
        <taxon>Ecdysozoa</taxon>
        <taxon>Arthropoda</taxon>
        <taxon>Hexapoda</taxon>
        <taxon>Insecta</taxon>
        <taxon>Pterygota</taxon>
        <taxon>Neoptera</taxon>
        <taxon>Paraneoptera</taxon>
        <taxon>Hemiptera</taxon>
        <taxon>Auchenorrhyncha</taxon>
        <taxon>Membracoidea</taxon>
        <taxon>Cicadellidae</taxon>
        <taxon>Cicadellinae</taxon>
        <taxon>Proconiini</taxon>
        <taxon>Homalodisca</taxon>
    </lineage>
</organism>
<evidence type="ECO:0000313" key="9">
    <source>
        <dbReference type="EMBL" id="JAS72263.1"/>
    </source>
</evidence>
<evidence type="ECO:0000256" key="5">
    <source>
        <dbReference type="ARBA" id="ARBA00022723"/>
    </source>
</evidence>
<keyword evidence="7" id="KW-0378">Hydrolase</keyword>
<evidence type="ECO:0000259" key="8">
    <source>
        <dbReference type="PROSITE" id="PS50879"/>
    </source>
</evidence>
<evidence type="ECO:0000256" key="6">
    <source>
        <dbReference type="ARBA" id="ARBA00022759"/>
    </source>
</evidence>
<dbReference type="EMBL" id="GECU01035443">
    <property type="protein sequence ID" value="JAS72263.1"/>
    <property type="molecule type" value="Transcribed_RNA"/>
</dbReference>
<dbReference type="Gene3D" id="3.30.420.10">
    <property type="entry name" value="Ribonuclease H-like superfamily/Ribonuclease H"/>
    <property type="match status" value="1"/>
</dbReference>